<feature type="region of interest" description="Disordered" evidence="1">
    <location>
        <begin position="27"/>
        <end position="54"/>
    </location>
</feature>
<evidence type="ECO:0000313" key="2">
    <source>
        <dbReference type="EMBL" id="SDB81558.1"/>
    </source>
</evidence>
<dbReference type="RefSeq" id="WP_167345208.1">
    <property type="nucleotide sequence ID" value="NZ_FMYG01000001.1"/>
</dbReference>
<reference evidence="2 3" key="1">
    <citation type="submission" date="2016-09" db="EMBL/GenBank/DDBJ databases">
        <authorList>
            <person name="Capua I."/>
            <person name="De Benedictis P."/>
            <person name="Joannis T."/>
            <person name="Lombin L.H."/>
            <person name="Cattoli G."/>
        </authorList>
    </citation>
    <scope>NUCLEOTIDE SEQUENCE [LARGE SCALE GENOMIC DNA]</scope>
    <source>
        <strain evidence="2 3">NIO-1002</strain>
    </source>
</reference>
<protein>
    <submittedName>
        <fullName evidence="2">Uncharacterized protein</fullName>
    </submittedName>
</protein>
<accession>A0A1G6GHS1</accession>
<evidence type="ECO:0000313" key="3">
    <source>
        <dbReference type="Proteomes" id="UP000183203"/>
    </source>
</evidence>
<dbReference type="Proteomes" id="UP000183203">
    <property type="component" value="Unassembled WGS sequence"/>
</dbReference>
<sequence>MLDVVFLAVTVALFALVALVAKGVERLGPEARPSSPRTSAPGRSRPAGSGVERP</sequence>
<organism evidence="2 3">
    <name type="scientific">Microbacterium enclense</name>
    <dbReference type="NCBI Taxonomy" id="993073"/>
    <lineage>
        <taxon>Bacteria</taxon>
        <taxon>Bacillati</taxon>
        <taxon>Actinomycetota</taxon>
        <taxon>Actinomycetes</taxon>
        <taxon>Micrococcales</taxon>
        <taxon>Microbacteriaceae</taxon>
        <taxon>Microbacterium</taxon>
    </lineage>
</organism>
<evidence type="ECO:0000256" key="1">
    <source>
        <dbReference type="SAM" id="MobiDB-lite"/>
    </source>
</evidence>
<gene>
    <name evidence="2" type="ORF">SAMN05216418_0263</name>
</gene>
<proteinExistence type="predicted"/>
<dbReference type="EMBL" id="FMYG01000001">
    <property type="protein sequence ID" value="SDB81558.1"/>
    <property type="molecule type" value="Genomic_DNA"/>
</dbReference>
<name>A0A1G6GHS1_9MICO</name>
<dbReference type="AlphaFoldDB" id="A0A1G6GHS1"/>